<proteinExistence type="predicted"/>
<sequence length="393" mass="45029">MSKRPVIGIPFNYDESWIGGTYYIKNLISALGLIDAKRRPDVWVVSHSEKSFEFIKSTTGYSRLSWIRPELISGADGGISRKARLLSWLMPGFKKKKVSFDVIFPYPIDSKLQQTVCWIPDFQDKRLPEFFSEAELTAREQQHRGYFNNYQHIVFSSHAAKHDFECFYPEASVNKHVVQFATFEPPVLADDQAEILSRYALPERYFYCPNQFWIHKNHELVIEAVHQLKQQGISVVVAFSGKEHDHRAPDHTQQLKELVARYDLTENIRFLGFIPRADQMVVFQRAICVLQPSLFEGWSTVIEDAKSLSQYVLAADIPANVEQTKDNIEFFNPREATELAGLLKKYANIDPPRVPVDYSSFQRQFAESFMGVVAAVMANSATAPCESSERGRT</sequence>
<dbReference type="Proteomes" id="UP000028931">
    <property type="component" value="Chromosome"/>
</dbReference>
<evidence type="ECO:0000313" key="3">
    <source>
        <dbReference type="Proteomes" id="UP000028931"/>
    </source>
</evidence>
<protein>
    <submittedName>
        <fullName evidence="2">Glycosyltransferase, group 1</fullName>
    </submittedName>
</protein>
<reference evidence="2 3" key="1">
    <citation type="submission" date="2014-07" db="EMBL/GenBank/DDBJ databases">
        <authorList>
            <person name="Lee K."/>
            <person name="Lim J.Y."/>
            <person name="Hwang I."/>
        </authorList>
    </citation>
    <scope>NUCLEOTIDE SEQUENCE [LARGE SCALE GENOMIC DNA]</scope>
    <source>
        <strain evidence="2 3">KL28</strain>
    </source>
</reference>
<dbReference type="OrthoDB" id="9801609at2"/>
<organism evidence="2 3">
    <name type="scientific">Pseudomonas alkylphenolica</name>
    <dbReference type="NCBI Taxonomy" id="237609"/>
    <lineage>
        <taxon>Bacteria</taxon>
        <taxon>Pseudomonadati</taxon>
        <taxon>Pseudomonadota</taxon>
        <taxon>Gammaproteobacteria</taxon>
        <taxon>Pseudomonadales</taxon>
        <taxon>Pseudomonadaceae</taxon>
        <taxon>Pseudomonas</taxon>
    </lineage>
</organism>
<gene>
    <name evidence="2" type="ORF">PSAKL28_13890</name>
</gene>
<name>A0A077F8L1_9PSED</name>
<dbReference type="GO" id="GO:0016757">
    <property type="term" value="F:glycosyltransferase activity"/>
    <property type="evidence" value="ECO:0007669"/>
    <property type="project" value="InterPro"/>
</dbReference>
<dbReference type="Gene3D" id="3.40.50.2000">
    <property type="entry name" value="Glycogen Phosphorylase B"/>
    <property type="match status" value="1"/>
</dbReference>
<dbReference type="InterPro" id="IPR001296">
    <property type="entry name" value="Glyco_trans_1"/>
</dbReference>
<dbReference type="Pfam" id="PF00534">
    <property type="entry name" value="Glycos_transf_1"/>
    <property type="match status" value="1"/>
</dbReference>
<dbReference type="HOGENOM" id="CLU_056938_0_0_6"/>
<evidence type="ECO:0000259" key="1">
    <source>
        <dbReference type="Pfam" id="PF00534"/>
    </source>
</evidence>
<accession>A0A077F8L1</accession>
<dbReference type="PANTHER" id="PTHR46401:SF8">
    <property type="entry name" value="BLL6006 PROTEIN"/>
    <property type="match status" value="1"/>
</dbReference>
<keyword evidence="2" id="KW-0808">Transferase</keyword>
<dbReference type="EMBL" id="CP009048">
    <property type="protein sequence ID" value="AIL60615.1"/>
    <property type="molecule type" value="Genomic_DNA"/>
</dbReference>
<dbReference type="RefSeq" id="WP_051939205.1">
    <property type="nucleotide sequence ID" value="NZ_CP009048.1"/>
</dbReference>
<dbReference type="SUPFAM" id="SSF53756">
    <property type="entry name" value="UDP-Glycosyltransferase/glycogen phosphorylase"/>
    <property type="match status" value="1"/>
</dbReference>
<evidence type="ECO:0000313" key="2">
    <source>
        <dbReference type="EMBL" id="AIL60615.1"/>
    </source>
</evidence>
<feature type="domain" description="Glycosyl transferase family 1" evidence="1">
    <location>
        <begin position="203"/>
        <end position="347"/>
    </location>
</feature>
<dbReference type="KEGG" id="palk:PSAKL28_13890"/>
<dbReference type="eggNOG" id="COG0438">
    <property type="taxonomic scope" value="Bacteria"/>
</dbReference>
<dbReference type="PANTHER" id="PTHR46401">
    <property type="entry name" value="GLYCOSYLTRANSFERASE WBBK-RELATED"/>
    <property type="match status" value="1"/>
</dbReference>
<dbReference type="AlphaFoldDB" id="A0A077F8L1"/>